<name>A0A9N7TQ20_PLEPL</name>
<gene>
    <name evidence="1" type="ORF">PLEPLA_LOCUS3924</name>
</gene>
<evidence type="ECO:0000313" key="2">
    <source>
        <dbReference type="Proteomes" id="UP001153269"/>
    </source>
</evidence>
<dbReference type="AlphaFoldDB" id="A0A9N7TQ20"/>
<proteinExistence type="predicted"/>
<evidence type="ECO:0000313" key="1">
    <source>
        <dbReference type="EMBL" id="CAB1416168.1"/>
    </source>
</evidence>
<comment type="caution">
    <text evidence="1">The sequence shown here is derived from an EMBL/GenBank/DDBJ whole genome shotgun (WGS) entry which is preliminary data.</text>
</comment>
<protein>
    <submittedName>
        <fullName evidence="1">Uncharacterized protein</fullName>
    </submittedName>
</protein>
<dbReference type="EMBL" id="CADEAL010000194">
    <property type="protein sequence ID" value="CAB1416168.1"/>
    <property type="molecule type" value="Genomic_DNA"/>
</dbReference>
<accession>A0A9N7TQ20</accession>
<dbReference type="Proteomes" id="UP001153269">
    <property type="component" value="Unassembled WGS sequence"/>
</dbReference>
<organism evidence="1 2">
    <name type="scientific">Pleuronectes platessa</name>
    <name type="common">European plaice</name>
    <dbReference type="NCBI Taxonomy" id="8262"/>
    <lineage>
        <taxon>Eukaryota</taxon>
        <taxon>Metazoa</taxon>
        <taxon>Chordata</taxon>
        <taxon>Craniata</taxon>
        <taxon>Vertebrata</taxon>
        <taxon>Euteleostomi</taxon>
        <taxon>Actinopterygii</taxon>
        <taxon>Neopterygii</taxon>
        <taxon>Teleostei</taxon>
        <taxon>Neoteleostei</taxon>
        <taxon>Acanthomorphata</taxon>
        <taxon>Carangaria</taxon>
        <taxon>Pleuronectiformes</taxon>
        <taxon>Pleuronectoidei</taxon>
        <taxon>Pleuronectidae</taxon>
        <taxon>Pleuronectes</taxon>
    </lineage>
</organism>
<sequence>MAGDSDHGKPLFTRRSHCCSAFVVYMAHEGEGLRGGKWTVSPEGKGVLDLTQIHKDFGTKGSDEDLAESSLPLCLLTMKAAVWFHKPIFSSPLWALSASQGLSLSNQLAI</sequence>
<keyword evidence="2" id="KW-1185">Reference proteome</keyword>
<reference evidence="1" key="1">
    <citation type="submission" date="2020-03" db="EMBL/GenBank/DDBJ databases">
        <authorList>
            <person name="Weist P."/>
        </authorList>
    </citation>
    <scope>NUCLEOTIDE SEQUENCE</scope>
</reference>